<dbReference type="CDD" id="cd16890">
    <property type="entry name" value="lyz_i"/>
    <property type="match status" value="1"/>
</dbReference>
<dbReference type="Gene3D" id="1.10.530.10">
    <property type="match status" value="1"/>
</dbReference>
<keyword evidence="6" id="KW-0326">Glycosidase</keyword>
<evidence type="ECO:0000313" key="10">
    <source>
        <dbReference type="RefSeq" id="XP_014478038.1"/>
    </source>
</evidence>
<evidence type="ECO:0000256" key="1">
    <source>
        <dbReference type="ARBA" id="ARBA00000632"/>
    </source>
</evidence>
<evidence type="ECO:0000256" key="4">
    <source>
        <dbReference type="ARBA" id="ARBA00022638"/>
    </source>
</evidence>
<feature type="disulfide bond" evidence="7">
    <location>
        <begin position="33"/>
        <end position="116"/>
    </location>
</feature>
<dbReference type="GeneID" id="106746226"/>
<reference evidence="10" key="1">
    <citation type="submission" date="2025-08" db="UniProtKB">
        <authorList>
            <consortium name="RefSeq"/>
        </authorList>
    </citation>
    <scope>IDENTIFICATION</scope>
</reference>
<keyword evidence="7" id="KW-1015">Disulfide bond</keyword>
<feature type="signal peptide" evidence="8">
    <location>
        <begin position="1"/>
        <end position="22"/>
    </location>
</feature>
<protein>
    <recommendedName>
        <fullName evidence="2">lysozyme</fullName>
        <ecNumber evidence="2">3.2.1.17</ecNumber>
    </recommendedName>
</protein>
<keyword evidence="3" id="KW-0929">Antimicrobial</keyword>
<keyword evidence="8" id="KW-0732">Signal</keyword>
<feature type="disulfide bond" evidence="7">
    <location>
        <begin position="86"/>
        <end position="92"/>
    </location>
</feature>
<keyword evidence="9" id="KW-1185">Reference proteome</keyword>
<evidence type="ECO:0000256" key="7">
    <source>
        <dbReference type="PIRSR" id="PIRSR608597-3"/>
    </source>
</evidence>
<organism evidence="9 10">
    <name type="scientific">Dinoponera quadriceps</name>
    <name type="common">South American ant</name>
    <dbReference type="NCBI Taxonomy" id="609295"/>
    <lineage>
        <taxon>Eukaryota</taxon>
        <taxon>Metazoa</taxon>
        <taxon>Ecdysozoa</taxon>
        <taxon>Arthropoda</taxon>
        <taxon>Hexapoda</taxon>
        <taxon>Insecta</taxon>
        <taxon>Pterygota</taxon>
        <taxon>Neoptera</taxon>
        <taxon>Endopterygota</taxon>
        <taxon>Hymenoptera</taxon>
        <taxon>Apocrita</taxon>
        <taxon>Aculeata</taxon>
        <taxon>Formicoidea</taxon>
        <taxon>Formicidae</taxon>
        <taxon>Ponerinae</taxon>
        <taxon>Ponerini</taxon>
        <taxon>Dinoponera</taxon>
    </lineage>
</organism>
<evidence type="ECO:0000256" key="3">
    <source>
        <dbReference type="ARBA" id="ARBA00022529"/>
    </source>
</evidence>
<dbReference type="OrthoDB" id="6337871at2759"/>
<evidence type="ECO:0000256" key="5">
    <source>
        <dbReference type="ARBA" id="ARBA00022801"/>
    </source>
</evidence>
<feature type="disulfide bond" evidence="7">
    <location>
        <begin position="50"/>
        <end position="55"/>
    </location>
</feature>
<dbReference type="Pfam" id="PF05497">
    <property type="entry name" value="Destabilase"/>
    <property type="match status" value="1"/>
</dbReference>
<sequence length="152" mass="16401">MFARVSWIVATTLALLCICVHAQQPAPIVSQLCLGCICEVTSGCNTTIGCSEAVCGPFAITWGYWSDAGKPTLNGEPLGDQSYSRCTNDPYCAATAVQGYMAKFGQDCTGNGVIDCDDYLRIHRLGGYGCTGPLDNKYENKYKLCMQTFGHQ</sequence>
<dbReference type="PANTHER" id="PTHR11195">
    <property type="entry name" value="DESTABILASE-RELATED"/>
    <property type="match status" value="1"/>
</dbReference>
<proteinExistence type="predicted"/>
<name>A0A6P3XJ58_DINQU</name>
<dbReference type="InterPro" id="IPR023346">
    <property type="entry name" value="Lysozyme-like_dom_sf"/>
</dbReference>
<dbReference type="FunFam" id="1.10.530.10:FF:000019">
    <property type="entry name" value="lysozyme"/>
    <property type="match status" value="1"/>
</dbReference>
<dbReference type="GO" id="GO:0042742">
    <property type="term" value="P:defense response to bacterium"/>
    <property type="evidence" value="ECO:0007669"/>
    <property type="project" value="UniProtKB-KW"/>
</dbReference>
<dbReference type="RefSeq" id="XP_014478038.1">
    <property type="nucleotide sequence ID" value="XM_014622552.1"/>
</dbReference>
<dbReference type="GO" id="GO:0003796">
    <property type="term" value="F:lysozyme activity"/>
    <property type="evidence" value="ECO:0007669"/>
    <property type="project" value="UniProtKB-EC"/>
</dbReference>
<dbReference type="PROSITE" id="PS51909">
    <property type="entry name" value="LYSOZYME_I"/>
    <property type="match status" value="1"/>
</dbReference>
<feature type="chain" id="PRO_5027714278" description="lysozyme" evidence="8">
    <location>
        <begin position="23"/>
        <end position="152"/>
    </location>
</feature>
<evidence type="ECO:0000313" key="9">
    <source>
        <dbReference type="Proteomes" id="UP000515204"/>
    </source>
</evidence>
<feature type="disulfide bond" evidence="7">
    <location>
        <begin position="38"/>
        <end position="44"/>
    </location>
</feature>
<dbReference type="GO" id="GO:0031640">
    <property type="term" value="P:killing of cells of another organism"/>
    <property type="evidence" value="ECO:0007669"/>
    <property type="project" value="UniProtKB-KW"/>
</dbReference>
<evidence type="ECO:0000256" key="2">
    <source>
        <dbReference type="ARBA" id="ARBA00012732"/>
    </source>
</evidence>
<dbReference type="SUPFAM" id="SSF53955">
    <property type="entry name" value="Lysozyme-like"/>
    <property type="match status" value="1"/>
</dbReference>
<dbReference type="Proteomes" id="UP000515204">
    <property type="component" value="Unplaced"/>
</dbReference>
<accession>A0A6P3XJ58</accession>
<dbReference type="InterPro" id="IPR008597">
    <property type="entry name" value="Invert_lysozyme"/>
</dbReference>
<evidence type="ECO:0000256" key="6">
    <source>
        <dbReference type="ARBA" id="ARBA00023295"/>
    </source>
</evidence>
<keyword evidence="4" id="KW-0081">Bacteriolytic enzyme</keyword>
<dbReference type="EC" id="3.2.1.17" evidence="2"/>
<evidence type="ECO:0000256" key="8">
    <source>
        <dbReference type="SAM" id="SignalP"/>
    </source>
</evidence>
<keyword evidence="5" id="KW-0378">Hydrolase</keyword>
<dbReference type="AlphaFoldDB" id="A0A6P3XJ58"/>
<dbReference type="KEGG" id="dqu:106746226"/>
<dbReference type="PANTHER" id="PTHR11195:SF22">
    <property type="entry name" value="LYSOZYME"/>
    <property type="match status" value="1"/>
</dbReference>
<gene>
    <name evidence="10" type="primary">LOC106746226</name>
</gene>
<comment type="catalytic activity">
    <reaction evidence="1">
        <text>Hydrolysis of (1-&gt;4)-beta-linkages between N-acetylmuramic acid and N-acetyl-D-glucosamine residues in a peptidoglycan and between N-acetyl-D-glucosamine residues in chitodextrins.</text>
        <dbReference type="EC" id="3.2.1.17"/>
    </reaction>
</comment>